<protein>
    <submittedName>
        <fullName evidence="1">Uncharacterized protein</fullName>
    </submittedName>
</protein>
<comment type="caution">
    <text evidence="1">The sequence shown here is derived from an EMBL/GenBank/DDBJ whole genome shotgun (WGS) entry which is preliminary data.</text>
</comment>
<dbReference type="AlphaFoldDB" id="A0A2M8FFE7"/>
<reference evidence="2" key="1">
    <citation type="submission" date="2017-09" db="EMBL/GenBank/DDBJ databases">
        <title>Depth-based differentiation of microbial function through sediment-hosted aquifers and enrichment of novel symbionts in the deep terrestrial subsurface.</title>
        <authorList>
            <person name="Probst A.J."/>
            <person name="Ladd B."/>
            <person name="Jarett J.K."/>
            <person name="Geller-Mcgrath D.E."/>
            <person name="Sieber C.M.K."/>
            <person name="Emerson J.B."/>
            <person name="Anantharaman K."/>
            <person name="Thomas B.C."/>
            <person name="Malmstrom R."/>
            <person name="Stieglmeier M."/>
            <person name="Klingl A."/>
            <person name="Woyke T."/>
            <person name="Ryan C.M."/>
            <person name="Banfield J.F."/>
        </authorList>
    </citation>
    <scope>NUCLEOTIDE SEQUENCE [LARGE SCALE GENOMIC DNA]</scope>
</reference>
<organism evidence="1 2">
    <name type="scientific">Candidatus Kaiserbacteria bacterium CG_4_9_14_0_2_um_filter_41_32</name>
    <dbReference type="NCBI Taxonomy" id="1974601"/>
    <lineage>
        <taxon>Bacteria</taxon>
        <taxon>Candidatus Kaiseribacteriota</taxon>
    </lineage>
</organism>
<proteinExistence type="predicted"/>
<evidence type="ECO:0000313" key="2">
    <source>
        <dbReference type="Proteomes" id="UP000230391"/>
    </source>
</evidence>
<dbReference type="EMBL" id="PFRD01000045">
    <property type="protein sequence ID" value="PJC56315.1"/>
    <property type="molecule type" value="Genomic_DNA"/>
</dbReference>
<evidence type="ECO:0000313" key="1">
    <source>
        <dbReference type="EMBL" id="PJC56315.1"/>
    </source>
</evidence>
<sequence length="150" mass="17608">MKKPVKVQPRLLIKCVPGEVILARELKLHSLSVLRENTVEYLPGSAVGVERRNLNGTELWRHVRRQDDLPIYHRFFSLVRHFRYGFAVVFDHGWYFHIRPDGKAAYRWRFSDVTDVSSEGIALVQHPQRSGWHCFHVARNSFADGWTNKK</sequence>
<gene>
    <name evidence="1" type="ORF">CO026_00955</name>
</gene>
<accession>A0A2M8FFE7</accession>
<name>A0A2M8FFE7_9BACT</name>
<dbReference type="Proteomes" id="UP000230391">
    <property type="component" value="Unassembled WGS sequence"/>
</dbReference>